<name>A0A9P4S8Q4_9PEZI</name>
<dbReference type="Proteomes" id="UP000799429">
    <property type="component" value="Unassembled WGS sequence"/>
</dbReference>
<evidence type="ECO:0000259" key="2">
    <source>
        <dbReference type="Pfam" id="PF05486"/>
    </source>
</evidence>
<protein>
    <recommendedName>
        <fullName evidence="2">SRP9 domain-containing protein</fullName>
    </recommendedName>
</protein>
<gene>
    <name evidence="3" type="ORF">M501DRAFT_856095</name>
</gene>
<feature type="region of interest" description="Disordered" evidence="1">
    <location>
        <begin position="41"/>
        <end position="65"/>
    </location>
</feature>
<proteinExistence type="predicted"/>
<dbReference type="GO" id="GO:0006614">
    <property type="term" value="P:SRP-dependent cotranslational protein targeting to membrane"/>
    <property type="evidence" value="ECO:0007669"/>
    <property type="project" value="InterPro"/>
</dbReference>
<feature type="domain" description="SRP9" evidence="2">
    <location>
        <begin position="5"/>
        <end position="109"/>
    </location>
</feature>
<dbReference type="PANTHER" id="PTHR12834">
    <property type="entry name" value="SIGNAL RECOGNITION PARTICLE 9 KDA PROTEIN"/>
    <property type="match status" value="1"/>
</dbReference>
<dbReference type="InterPro" id="IPR039914">
    <property type="entry name" value="SRP9-like"/>
</dbReference>
<dbReference type="AlphaFoldDB" id="A0A9P4S8Q4"/>
<dbReference type="PANTHER" id="PTHR12834:SF12">
    <property type="entry name" value="SIGNAL RECOGNITION PARTICLE 9 KDA PROTEIN"/>
    <property type="match status" value="1"/>
</dbReference>
<organism evidence="3 4">
    <name type="scientific">Patellaria atrata CBS 101060</name>
    <dbReference type="NCBI Taxonomy" id="1346257"/>
    <lineage>
        <taxon>Eukaryota</taxon>
        <taxon>Fungi</taxon>
        <taxon>Dikarya</taxon>
        <taxon>Ascomycota</taxon>
        <taxon>Pezizomycotina</taxon>
        <taxon>Dothideomycetes</taxon>
        <taxon>Dothideomycetes incertae sedis</taxon>
        <taxon>Patellariales</taxon>
        <taxon>Patellariaceae</taxon>
        <taxon>Patellaria</taxon>
    </lineage>
</organism>
<sequence>MPYLETSQEWMKQSSLLLQARPTTTIITTKYSILGLKNSKIQKRKRKQDGKDGSATASASAAAGTASNPATITLKTWDPLSGACLKYQTNKAAEVGRLISALGKLARTMAALPEIPGGKSSQ</sequence>
<feature type="compositionally biased region" description="Low complexity" evidence="1">
    <location>
        <begin position="53"/>
        <end position="65"/>
    </location>
</feature>
<dbReference type="InterPro" id="IPR039432">
    <property type="entry name" value="SRP9_dom"/>
</dbReference>
<keyword evidence="4" id="KW-1185">Reference proteome</keyword>
<evidence type="ECO:0000313" key="3">
    <source>
        <dbReference type="EMBL" id="KAF2838133.1"/>
    </source>
</evidence>
<dbReference type="OrthoDB" id="5419752at2759"/>
<comment type="caution">
    <text evidence="3">The sequence shown here is derived from an EMBL/GenBank/DDBJ whole genome shotgun (WGS) entry which is preliminary data.</text>
</comment>
<dbReference type="GO" id="GO:0005786">
    <property type="term" value="C:signal recognition particle, endoplasmic reticulum targeting"/>
    <property type="evidence" value="ECO:0007669"/>
    <property type="project" value="TreeGrafter"/>
</dbReference>
<dbReference type="Pfam" id="PF05486">
    <property type="entry name" value="SRP9-21"/>
    <property type="match status" value="1"/>
</dbReference>
<reference evidence="3" key="1">
    <citation type="journal article" date="2020" name="Stud. Mycol.">
        <title>101 Dothideomycetes genomes: a test case for predicting lifestyles and emergence of pathogens.</title>
        <authorList>
            <person name="Haridas S."/>
            <person name="Albert R."/>
            <person name="Binder M."/>
            <person name="Bloem J."/>
            <person name="Labutti K."/>
            <person name="Salamov A."/>
            <person name="Andreopoulos B."/>
            <person name="Baker S."/>
            <person name="Barry K."/>
            <person name="Bills G."/>
            <person name="Bluhm B."/>
            <person name="Cannon C."/>
            <person name="Castanera R."/>
            <person name="Culley D."/>
            <person name="Daum C."/>
            <person name="Ezra D."/>
            <person name="Gonzalez J."/>
            <person name="Henrissat B."/>
            <person name="Kuo A."/>
            <person name="Liang C."/>
            <person name="Lipzen A."/>
            <person name="Lutzoni F."/>
            <person name="Magnuson J."/>
            <person name="Mondo S."/>
            <person name="Nolan M."/>
            <person name="Ohm R."/>
            <person name="Pangilinan J."/>
            <person name="Park H.-J."/>
            <person name="Ramirez L."/>
            <person name="Alfaro M."/>
            <person name="Sun H."/>
            <person name="Tritt A."/>
            <person name="Yoshinaga Y."/>
            <person name="Zwiers L.-H."/>
            <person name="Turgeon B."/>
            <person name="Goodwin S."/>
            <person name="Spatafora J."/>
            <person name="Crous P."/>
            <person name="Grigoriev I."/>
        </authorList>
    </citation>
    <scope>NUCLEOTIDE SEQUENCE</scope>
    <source>
        <strain evidence="3">CBS 101060</strain>
    </source>
</reference>
<dbReference type="EMBL" id="MU006097">
    <property type="protein sequence ID" value="KAF2838133.1"/>
    <property type="molecule type" value="Genomic_DNA"/>
</dbReference>
<accession>A0A9P4S8Q4</accession>
<evidence type="ECO:0000256" key="1">
    <source>
        <dbReference type="SAM" id="MobiDB-lite"/>
    </source>
</evidence>
<evidence type="ECO:0000313" key="4">
    <source>
        <dbReference type="Proteomes" id="UP000799429"/>
    </source>
</evidence>